<dbReference type="InterPro" id="IPR001034">
    <property type="entry name" value="DeoR_HTH"/>
</dbReference>
<evidence type="ECO:0000256" key="2">
    <source>
        <dbReference type="ARBA" id="ARBA00023163"/>
    </source>
</evidence>
<comment type="caution">
    <text evidence="4">The sequence shown here is derived from an EMBL/GenBank/DDBJ whole genome shotgun (WGS) entry which is preliminary data.</text>
</comment>
<dbReference type="Proteomes" id="UP000037558">
    <property type="component" value="Unassembled WGS sequence"/>
</dbReference>
<dbReference type="AlphaFoldDB" id="A0A0M0LI63"/>
<organism evidence="4 5">
    <name type="scientific">Priestia koreensis</name>
    <dbReference type="NCBI Taxonomy" id="284581"/>
    <lineage>
        <taxon>Bacteria</taxon>
        <taxon>Bacillati</taxon>
        <taxon>Bacillota</taxon>
        <taxon>Bacilli</taxon>
        <taxon>Bacillales</taxon>
        <taxon>Bacillaceae</taxon>
        <taxon>Priestia</taxon>
    </lineage>
</organism>
<dbReference type="Gene3D" id="1.10.10.10">
    <property type="entry name" value="Winged helix-like DNA-binding domain superfamily/Winged helix DNA-binding domain"/>
    <property type="match status" value="1"/>
</dbReference>
<name>A0A0M0LI63_9BACI</name>
<dbReference type="PATRIC" id="fig|284581.3.peg.941"/>
<dbReference type="PANTHER" id="PTHR41247">
    <property type="entry name" value="HTH-TYPE TRANSCRIPTIONAL REPRESSOR YCNK"/>
    <property type="match status" value="1"/>
</dbReference>
<sequence>MLPIDRQHQILEWLQQEETLRVSDISNRLDVSEMTVYRDLKPLIDSNQVIKTSNGIALRKEEPVFANRCSYCAKEGTGRLSIQIITHQQQIEHTCCAHCGLMRYEQMKEQVAQVIGRDFLLDTTVSAKMATFLIGSELAVQCCDPQVLVFASANDAKRFQAGFGGQICSFDEAIKIIHDKMNGTGCCSSNE</sequence>
<dbReference type="PANTHER" id="PTHR41247:SF1">
    <property type="entry name" value="HTH-TYPE TRANSCRIPTIONAL REPRESSOR YCNK"/>
    <property type="match status" value="1"/>
</dbReference>
<evidence type="ECO:0000313" key="4">
    <source>
        <dbReference type="EMBL" id="KOO50770.1"/>
    </source>
</evidence>
<dbReference type="InterPro" id="IPR036390">
    <property type="entry name" value="WH_DNA-bd_sf"/>
</dbReference>
<dbReference type="Pfam" id="PF08220">
    <property type="entry name" value="HTH_DeoR"/>
    <property type="match status" value="1"/>
</dbReference>
<gene>
    <name evidence="4" type="ORF">AMD01_03265</name>
</gene>
<dbReference type="Pfam" id="PF05573">
    <property type="entry name" value="NosL"/>
    <property type="match status" value="1"/>
</dbReference>
<keyword evidence="5" id="KW-1185">Reference proteome</keyword>
<dbReference type="PROSITE" id="PS51000">
    <property type="entry name" value="HTH_DEOR_2"/>
    <property type="match status" value="1"/>
</dbReference>
<dbReference type="SUPFAM" id="SSF160387">
    <property type="entry name" value="NosL/MerB-like"/>
    <property type="match status" value="1"/>
</dbReference>
<dbReference type="OrthoDB" id="9797223at2"/>
<dbReference type="GO" id="GO:0003700">
    <property type="term" value="F:DNA-binding transcription factor activity"/>
    <property type="evidence" value="ECO:0007669"/>
    <property type="project" value="InterPro"/>
</dbReference>
<dbReference type="STRING" id="284581.AMD01_03265"/>
<keyword evidence="1" id="KW-0805">Transcription regulation</keyword>
<dbReference type="InterPro" id="IPR036388">
    <property type="entry name" value="WH-like_DNA-bd_sf"/>
</dbReference>
<dbReference type="InterPro" id="IPR008719">
    <property type="entry name" value="N2O_reductase_NosL"/>
</dbReference>
<proteinExistence type="predicted"/>
<evidence type="ECO:0000256" key="1">
    <source>
        <dbReference type="ARBA" id="ARBA00023015"/>
    </source>
</evidence>
<protein>
    <submittedName>
        <fullName evidence="4">DeoR faimly transcriptional regulator</fullName>
    </submittedName>
</protein>
<accession>A0A0M0LI63</accession>
<dbReference type="RefSeq" id="WP_053399943.1">
    <property type="nucleotide sequence ID" value="NZ_JAUKEN010000002.1"/>
</dbReference>
<dbReference type="EMBL" id="LILC01000002">
    <property type="protein sequence ID" value="KOO50770.1"/>
    <property type="molecule type" value="Genomic_DNA"/>
</dbReference>
<dbReference type="SMART" id="SM00420">
    <property type="entry name" value="HTH_DEOR"/>
    <property type="match status" value="1"/>
</dbReference>
<feature type="domain" description="HTH deoR-type" evidence="3">
    <location>
        <begin position="3"/>
        <end position="58"/>
    </location>
</feature>
<evidence type="ECO:0000313" key="5">
    <source>
        <dbReference type="Proteomes" id="UP000037558"/>
    </source>
</evidence>
<reference evidence="5" key="1">
    <citation type="submission" date="2015-08" db="EMBL/GenBank/DDBJ databases">
        <title>Fjat-14210 dsm16467.</title>
        <authorList>
            <person name="Liu B."/>
            <person name="Wang J."/>
            <person name="Zhu Y."/>
            <person name="Liu G."/>
            <person name="Chen Q."/>
            <person name="Chen Z."/>
            <person name="Lan J."/>
            <person name="Che J."/>
            <person name="Ge C."/>
            <person name="Shi H."/>
            <person name="Pan Z."/>
            <person name="Liu X."/>
        </authorList>
    </citation>
    <scope>NUCLEOTIDE SEQUENCE [LARGE SCALE GENOMIC DNA]</scope>
    <source>
        <strain evidence="5">DSM 16467</strain>
    </source>
</reference>
<evidence type="ECO:0000259" key="3">
    <source>
        <dbReference type="PROSITE" id="PS51000"/>
    </source>
</evidence>
<dbReference type="SUPFAM" id="SSF46785">
    <property type="entry name" value="Winged helix' DNA-binding domain"/>
    <property type="match status" value="1"/>
</dbReference>
<keyword evidence="2" id="KW-0804">Transcription</keyword>